<keyword evidence="2" id="KW-1185">Reference proteome</keyword>
<proteinExistence type="predicted"/>
<protein>
    <submittedName>
        <fullName evidence="1">Uncharacterized protein</fullName>
    </submittedName>
</protein>
<gene>
    <name evidence="1" type="ORF">G2W53_006583</name>
</gene>
<evidence type="ECO:0000313" key="1">
    <source>
        <dbReference type="EMBL" id="KAF7838101.1"/>
    </source>
</evidence>
<reference evidence="1" key="1">
    <citation type="submission" date="2020-09" db="EMBL/GenBank/DDBJ databases">
        <title>Genome-Enabled Discovery of Anthraquinone Biosynthesis in Senna tora.</title>
        <authorList>
            <person name="Kang S.-H."/>
            <person name="Pandey R.P."/>
            <person name="Lee C.-M."/>
            <person name="Sim J.-S."/>
            <person name="Jeong J.-T."/>
            <person name="Choi B.-S."/>
            <person name="Jung M."/>
            <person name="Ginzburg D."/>
            <person name="Zhao K."/>
            <person name="Won S.Y."/>
            <person name="Oh T.-J."/>
            <person name="Yu Y."/>
            <person name="Kim N.-H."/>
            <person name="Lee O.R."/>
            <person name="Lee T.-H."/>
            <person name="Bashyal P."/>
            <person name="Kim T.-S."/>
            <person name="Lee W.-H."/>
            <person name="Kawkins C."/>
            <person name="Kim C.-K."/>
            <person name="Kim J.S."/>
            <person name="Ahn B.O."/>
            <person name="Rhee S.Y."/>
            <person name="Sohng J.K."/>
        </authorList>
    </citation>
    <scope>NUCLEOTIDE SEQUENCE</scope>
    <source>
        <tissue evidence="1">Leaf</tissue>
    </source>
</reference>
<sequence length="48" mass="5571">MGANKAITISCLGNGKNLRLLCYDYLPHFHFKIPFPDDAPTRYRKNRC</sequence>
<dbReference type="Proteomes" id="UP000634136">
    <property type="component" value="Unassembled WGS sequence"/>
</dbReference>
<dbReference type="AlphaFoldDB" id="A0A834X4D5"/>
<organism evidence="1 2">
    <name type="scientific">Senna tora</name>
    <dbReference type="NCBI Taxonomy" id="362788"/>
    <lineage>
        <taxon>Eukaryota</taxon>
        <taxon>Viridiplantae</taxon>
        <taxon>Streptophyta</taxon>
        <taxon>Embryophyta</taxon>
        <taxon>Tracheophyta</taxon>
        <taxon>Spermatophyta</taxon>
        <taxon>Magnoliopsida</taxon>
        <taxon>eudicotyledons</taxon>
        <taxon>Gunneridae</taxon>
        <taxon>Pentapetalae</taxon>
        <taxon>rosids</taxon>
        <taxon>fabids</taxon>
        <taxon>Fabales</taxon>
        <taxon>Fabaceae</taxon>
        <taxon>Caesalpinioideae</taxon>
        <taxon>Cassia clade</taxon>
        <taxon>Senna</taxon>
    </lineage>
</organism>
<dbReference type="EMBL" id="JAAIUW010000003">
    <property type="protein sequence ID" value="KAF7838101.1"/>
    <property type="molecule type" value="Genomic_DNA"/>
</dbReference>
<comment type="caution">
    <text evidence="1">The sequence shown here is derived from an EMBL/GenBank/DDBJ whole genome shotgun (WGS) entry which is preliminary data.</text>
</comment>
<accession>A0A834X4D5</accession>
<name>A0A834X4D5_9FABA</name>
<evidence type="ECO:0000313" key="2">
    <source>
        <dbReference type="Proteomes" id="UP000634136"/>
    </source>
</evidence>